<dbReference type="GO" id="GO:0046872">
    <property type="term" value="F:metal ion binding"/>
    <property type="evidence" value="ECO:0007669"/>
    <property type="project" value="UniProtKB-KW"/>
</dbReference>
<dbReference type="InterPro" id="IPR037523">
    <property type="entry name" value="VOC_core"/>
</dbReference>
<name>A0A0D1KRL9_BACIU</name>
<dbReference type="EMBL" id="JXBC01000003">
    <property type="protein sequence ID" value="KIU11565.1"/>
    <property type="molecule type" value="Genomic_DNA"/>
</dbReference>
<dbReference type="NCBIfam" id="TIGR03081">
    <property type="entry name" value="metmalonyl_epim"/>
    <property type="match status" value="1"/>
</dbReference>
<dbReference type="Pfam" id="PF13669">
    <property type="entry name" value="Glyoxalase_4"/>
    <property type="match status" value="1"/>
</dbReference>
<dbReference type="Gene3D" id="3.10.180.10">
    <property type="entry name" value="2,3-Dihydroxybiphenyl 1,2-Dioxygenase, domain 1"/>
    <property type="match status" value="1"/>
</dbReference>
<dbReference type="InterPro" id="IPR029068">
    <property type="entry name" value="Glyas_Bleomycin-R_OHBP_Dase"/>
</dbReference>
<dbReference type="InterPro" id="IPR051785">
    <property type="entry name" value="MMCE/EMCE_epimerase"/>
</dbReference>
<comment type="caution">
    <text evidence="3">The sequence shown here is derived from an EMBL/GenBank/DDBJ whole genome shotgun (WGS) entry which is preliminary data.</text>
</comment>
<dbReference type="InterPro" id="IPR017515">
    <property type="entry name" value="MeMalonyl-CoA_epimerase"/>
</dbReference>
<protein>
    <submittedName>
        <fullName evidence="3">Uncharacterized protein</fullName>
    </submittedName>
</protein>
<sequence length="140" mass="15734">MNRLDHIGIAVFSIKDARSFYENVLGLAFLHQETVEEQKVNVAFFQAGSVKLELIEPLTADSPVRLFLEKKGQGLHHIAFLCNGLSEQLQALSDRHVQLIDRFPRQGANGKKIAFISPRETNGVLVELCEPKGDQQNEHE</sequence>
<dbReference type="InterPro" id="IPR018146">
    <property type="entry name" value="Glyoxalase_1_CS"/>
</dbReference>
<dbReference type="Proteomes" id="UP000032247">
    <property type="component" value="Unassembled WGS sequence"/>
</dbReference>
<dbReference type="GO" id="GO:0004493">
    <property type="term" value="F:methylmalonyl-CoA epimerase activity"/>
    <property type="evidence" value="ECO:0007669"/>
    <property type="project" value="TreeGrafter"/>
</dbReference>
<evidence type="ECO:0000313" key="4">
    <source>
        <dbReference type="Proteomes" id="UP000032247"/>
    </source>
</evidence>
<dbReference type="PANTHER" id="PTHR43048:SF3">
    <property type="entry name" value="METHYLMALONYL-COA EPIMERASE, MITOCHONDRIAL"/>
    <property type="match status" value="1"/>
</dbReference>
<reference evidence="3 4" key="1">
    <citation type="submission" date="2014-12" db="EMBL/GenBank/DDBJ databases">
        <title>Comparative genome analysis of Bacillus coagulans HM-08, Clostridium butyricum HM-68, Bacillus subtilis HM-66 and Bacillus licheniformis BL-09.</title>
        <authorList>
            <person name="Zhang H."/>
        </authorList>
    </citation>
    <scope>NUCLEOTIDE SEQUENCE [LARGE SCALE GENOMIC DNA]</scope>
    <source>
        <strain evidence="3 4">HM-66</strain>
    </source>
</reference>
<dbReference type="RefSeq" id="WP_014480205.1">
    <property type="nucleotide sequence ID" value="NZ_BAABSX010000004.1"/>
</dbReference>
<evidence type="ECO:0000313" key="3">
    <source>
        <dbReference type="EMBL" id="KIU11565.1"/>
    </source>
</evidence>
<accession>A0A0D1KRL9</accession>
<evidence type="ECO:0000256" key="2">
    <source>
        <dbReference type="ARBA" id="ARBA00022723"/>
    </source>
</evidence>
<comment type="similarity">
    <text evidence="1">Belongs to the methylmalonyl-CoA epimerase family.</text>
</comment>
<gene>
    <name evidence="3" type="ORF">SC09_Contig24orf00588</name>
</gene>
<proteinExistence type="inferred from homology"/>
<dbReference type="STRING" id="483913.AN935_11810"/>
<dbReference type="SUPFAM" id="SSF54593">
    <property type="entry name" value="Glyoxalase/Bleomycin resistance protein/Dihydroxybiphenyl dioxygenase"/>
    <property type="match status" value="1"/>
</dbReference>
<organism evidence="3 4">
    <name type="scientific">Bacillus subtilis</name>
    <dbReference type="NCBI Taxonomy" id="1423"/>
    <lineage>
        <taxon>Bacteria</taxon>
        <taxon>Bacillati</taxon>
        <taxon>Bacillota</taxon>
        <taxon>Bacilli</taxon>
        <taxon>Bacillales</taxon>
        <taxon>Bacillaceae</taxon>
        <taxon>Bacillus</taxon>
    </lineage>
</organism>
<dbReference type="PROSITE" id="PS51819">
    <property type="entry name" value="VOC"/>
    <property type="match status" value="1"/>
</dbReference>
<keyword evidence="2" id="KW-0479">Metal-binding</keyword>
<dbReference type="PROSITE" id="PS00934">
    <property type="entry name" value="GLYOXALASE_I_1"/>
    <property type="match status" value="1"/>
</dbReference>
<dbReference type="AlphaFoldDB" id="A0A0D1KRL9"/>
<dbReference type="GO" id="GO:0046491">
    <property type="term" value="P:L-methylmalonyl-CoA metabolic process"/>
    <property type="evidence" value="ECO:0007669"/>
    <property type="project" value="TreeGrafter"/>
</dbReference>
<dbReference type="PANTHER" id="PTHR43048">
    <property type="entry name" value="METHYLMALONYL-COA EPIMERASE"/>
    <property type="match status" value="1"/>
</dbReference>
<dbReference type="PATRIC" id="fig|1423.173.peg.2219"/>
<dbReference type="GO" id="GO:0004462">
    <property type="term" value="F:lactoylglutathione lyase activity"/>
    <property type="evidence" value="ECO:0007669"/>
    <property type="project" value="InterPro"/>
</dbReference>
<evidence type="ECO:0000256" key="1">
    <source>
        <dbReference type="ARBA" id="ARBA00009308"/>
    </source>
</evidence>
<dbReference type="CDD" id="cd07249">
    <property type="entry name" value="MMCE"/>
    <property type="match status" value="1"/>
</dbReference>